<comment type="caution">
    <text evidence="1">The sequence shown here is derived from an EMBL/GenBank/DDBJ whole genome shotgun (WGS) entry which is preliminary data.</text>
</comment>
<sequence>MDNSKRGHIPMQERLDLNKTQVRCTTPDATFAQNLTSRFQQNPGELYWTAVKSILKYLRNTKDMFLVYDGNPEAELRVDCYCDAGFETNIDDMKSLTGYVLL</sequence>
<protein>
    <recommendedName>
        <fullName evidence="3">Retrotransposon protein, putative, Ty1-copia subclass</fullName>
    </recommendedName>
</protein>
<name>A0ABQ5DIX9_9ASTR</name>
<organism evidence="1 2">
    <name type="scientific">Tanacetum coccineum</name>
    <dbReference type="NCBI Taxonomy" id="301880"/>
    <lineage>
        <taxon>Eukaryota</taxon>
        <taxon>Viridiplantae</taxon>
        <taxon>Streptophyta</taxon>
        <taxon>Embryophyta</taxon>
        <taxon>Tracheophyta</taxon>
        <taxon>Spermatophyta</taxon>
        <taxon>Magnoliopsida</taxon>
        <taxon>eudicotyledons</taxon>
        <taxon>Gunneridae</taxon>
        <taxon>Pentapetalae</taxon>
        <taxon>asterids</taxon>
        <taxon>campanulids</taxon>
        <taxon>Asterales</taxon>
        <taxon>Asteraceae</taxon>
        <taxon>Asteroideae</taxon>
        <taxon>Anthemideae</taxon>
        <taxon>Anthemidinae</taxon>
        <taxon>Tanacetum</taxon>
    </lineage>
</organism>
<proteinExistence type="predicted"/>
<dbReference type="Proteomes" id="UP001151760">
    <property type="component" value="Unassembled WGS sequence"/>
</dbReference>
<reference evidence="1" key="1">
    <citation type="journal article" date="2022" name="Int. J. Mol. Sci.">
        <title>Draft Genome of Tanacetum Coccineum: Genomic Comparison of Closely Related Tanacetum-Family Plants.</title>
        <authorList>
            <person name="Yamashiro T."/>
            <person name="Shiraishi A."/>
            <person name="Nakayama K."/>
            <person name="Satake H."/>
        </authorList>
    </citation>
    <scope>NUCLEOTIDE SEQUENCE</scope>
</reference>
<evidence type="ECO:0000313" key="2">
    <source>
        <dbReference type="Proteomes" id="UP001151760"/>
    </source>
</evidence>
<keyword evidence="2" id="KW-1185">Reference proteome</keyword>
<dbReference type="EMBL" id="BQNB010015345">
    <property type="protein sequence ID" value="GJT38944.1"/>
    <property type="molecule type" value="Genomic_DNA"/>
</dbReference>
<dbReference type="PANTHER" id="PTHR11439">
    <property type="entry name" value="GAG-POL-RELATED RETROTRANSPOSON"/>
    <property type="match status" value="1"/>
</dbReference>
<gene>
    <name evidence="1" type="ORF">Tco_0938809</name>
</gene>
<accession>A0ABQ5DIX9</accession>
<evidence type="ECO:0008006" key="3">
    <source>
        <dbReference type="Google" id="ProtNLM"/>
    </source>
</evidence>
<reference evidence="1" key="2">
    <citation type="submission" date="2022-01" db="EMBL/GenBank/DDBJ databases">
        <authorList>
            <person name="Yamashiro T."/>
            <person name="Shiraishi A."/>
            <person name="Satake H."/>
            <person name="Nakayama K."/>
        </authorList>
    </citation>
    <scope>NUCLEOTIDE SEQUENCE</scope>
</reference>
<dbReference type="PANTHER" id="PTHR11439:SF496">
    <property type="entry name" value="RNA-DIRECTED DNA POLYMERASE"/>
    <property type="match status" value="1"/>
</dbReference>
<evidence type="ECO:0000313" key="1">
    <source>
        <dbReference type="EMBL" id="GJT38944.1"/>
    </source>
</evidence>